<keyword evidence="3 8" id="KW-0808">Transferase</keyword>
<name>A0A7K1UES8_9MICC</name>
<comment type="caution">
    <text evidence="8">The sequence shown here is derived from an EMBL/GenBank/DDBJ whole genome shotgun (WGS) entry which is preliminary data.</text>
</comment>
<evidence type="ECO:0000256" key="4">
    <source>
        <dbReference type="ARBA" id="ARBA00022691"/>
    </source>
</evidence>
<dbReference type="EMBL" id="WRPM01000007">
    <property type="protein sequence ID" value="MVT24980.1"/>
    <property type="molecule type" value="Genomic_DNA"/>
</dbReference>
<dbReference type="GO" id="GO:0008276">
    <property type="term" value="F:protein methyltransferase activity"/>
    <property type="evidence" value="ECO:0007669"/>
    <property type="project" value="TreeGrafter"/>
</dbReference>
<comment type="similarity">
    <text evidence="1">Belongs to the eukaryotic/archaeal PrmC-related family.</text>
</comment>
<dbReference type="InterPro" id="IPR002052">
    <property type="entry name" value="DNA_methylase_N6_adenine_CS"/>
</dbReference>
<evidence type="ECO:0000313" key="9">
    <source>
        <dbReference type="Proteomes" id="UP000460157"/>
    </source>
</evidence>
<reference evidence="8 9" key="1">
    <citation type="submission" date="2019-12" db="EMBL/GenBank/DDBJ databases">
        <title>Nesterenkonia muleiensis sp. nov., a novel actinobacterium isolated from sap of Populus euphratica.</title>
        <authorList>
            <person name="Wang R."/>
        </authorList>
    </citation>
    <scope>NUCLEOTIDE SEQUENCE [LARGE SCALE GENOMIC DNA]</scope>
    <source>
        <strain evidence="8 9">F10</strain>
    </source>
</reference>
<evidence type="ECO:0000259" key="7">
    <source>
        <dbReference type="Pfam" id="PF23186"/>
    </source>
</evidence>
<keyword evidence="9" id="KW-1185">Reference proteome</keyword>
<dbReference type="InterPro" id="IPR055487">
    <property type="entry name" value="DUF7059"/>
</dbReference>
<sequence length="582" mass="63281">MPWHPVYGGAPWGVPCAGVTAAQWRASKLGVMTAFPPVPGPPSAQNIELIEALREDFIEAGFTNDGVAELLGAEAVAALDREQVVPGQLRVQSELSQQMPSAEADSTGGPAAEAETLSQSQRCAVLTALWLVAVPVTYHQVQKALPRTGVEGLRQLGLAVLGPEAVWPACDLRPYLVETRAGSRDLWVTSDLSSHQVTGALPKDHVLGVGQASLTLAGITHRRPVQTALDIGTGCGIQLLHLLDHAEHVTGTDLSPRALDFARFNLLLNAPALELDPRNLEDRVELLEGSLLEPVAGRTFDLVVSNPPFVITPRQAGETESDRYTYRDGGREGDALMQELIAGLPAVLNPSGTAQMLGNWESSADEAWDARPRSWVSQAGLSAWFIQRDEQTPAEYAETWLRDASEERSIQDYRRRYGQYIADFASRGVQQIGFGLIWLQKPAEQQEDTTPWLRFEQLTGEIQQPLGPVIGQTVQRALAAHTDEAGVLQKALHTPETITEERYQRFGAEHPEVIIARQGTGLRRSRPISSAAAGFLAAADGEFTAAQLITAVCSLTETEEDTLTQEVLDLYIEGYVEGYVEQ</sequence>
<dbReference type="GO" id="GO:0032259">
    <property type="term" value="P:methylation"/>
    <property type="evidence" value="ECO:0007669"/>
    <property type="project" value="UniProtKB-KW"/>
</dbReference>
<dbReference type="InterPro" id="IPR007848">
    <property type="entry name" value="Small_mtfrase_dom"/>
</dbReference>
<feature type="region of interest" description="Disordered" evidence="5">
    <location>
        <begin position="95"/>
        <end position="115"/>
    </location>
</feature>
<dbReference type="PROSITE" id="PS00092">
    <property type="entry name" value="N6_MTASE"/>
    <property type="match status" value="1"/>
</dbReference>
<dbReference type="InterPro" id="IPR029063">
    <property type="entry name" value="SAM-dependent_MTases_sf"/>
</dbReference>
<dbReference type="SUPFAM" id="SSF53335">
    <property type="entry name" value="S-adenosyl-L-methionine-dependent methyltransferases"/>
    <property type="match status" value="1"/>
</dbReference>
<dbReference type="PANTHER" id="PTHR45875:SF1">
    <property type="entry name" value="METHYLTRANSFERASE N6AMT1"/>
    <property type="match status" value="1"/>
</dbReference>
<organism evidence="8 9">
    <name type="scientific">Nesterenkonia alkaliphila</name>
    <dbReference type="NCBI Taxonomy" id="1463631"/>
    <lineage>
        <taxon>Bacteria</taxon>
        <taxon>Bacillati</taxon>
        <taxon>Actinomycetota</taxon>
        <taxon>Actinomycetes</taxon>
        <taxon>Micrococcales</taxon>
        <taxon>Micrococcaceae</taxon>
        <taxon>Nesterenkonia</taxon>
    </lineage>
</organism>
<evidence type="ECO:0000256" key="5">
    <source>
        <dbReference type="SAM" id="MobiDB-lite"/>
    </source>
</evidence>
<evidence type="ECO:0000313" key="8">
    <source>
        <dbReference type="EMBL" id="MVT24980.1"/>
    </source>
</evidence>
<dbReference type="GO" id="GO:0008757">
    <property type="term" value="F:S-adenosylmethionine-dependent methyltransferase activity"/>
    <property type="evidence" value="ECO:0007669"/>
    <property type="project" value="TreeGrafter"/>
</dbReference>
<feature type="domain" description="DUF7059" evidence="7">
    <location>
        <begin position="59"/>
        <end position="161"/>
    </location>
</feature>
<dbReference type="GO" id="GO:0003676">
    <property type="term" value="F:nucleic acid binding"/>
    <property type="evidence" value="ECO:0007669"/>
    <property type="project" value="InterPro"/>
</dbReference>
<dbReference type="PANTHER" id="PTHR45875">
    <property type="entry name" value="METHYLTRANSFERASE N6AMT1"/>
    <property type="match status" value="1"/>
</dbReference>
<protein>
    <submittedName>
        <fullName evidence="8">Methyltransferase</fullName>
    </submittedName>
</protein>
<dbReference type="Gene3D" id="3.40.50.150">
    <property type="entry name" value="Vaccinia Virus protein VP39"/>
    <property type="match status" value="1"/>
</dbReference>
<dbReference type="Proteomes" id="UP000460157">
    <property type="component" value="Unassembled WGS sequence"/>
</dbReference>
<evidence type="ECO:0000256" key="2">
    <source>
        <dbReference type="ARBA" id="ARBA00022603"/>
    </source>
</evidence>
<dbReference type="Pfam" id="PF23186">
    <property type="entry name" value="DUF7059"/>
    <property type="match status" value="1"/>
</dbReference>
<evidence type="ECO:0000256" key="1">
    <source>
        <dbReference type="ARBA" id="ARBA00006149"/>
    </source>
</evidence>
<keyword evidence="2 8" id="KW-0489">Methyltransferase</keyword>
<dbReference type="GO" id="GO:0008170">
    <property type="term" value="F:N-methyltransferase activity"/>
    <property type="evidence" value="ECO:0007669"/>
    <property type="project" value="UniProtKB-ARBA"/>
</dbReference>
<proteinExistence type="inferred from homology"/>
<gene>
    <name evidence="8" type="ORF">GNZ21_01140</name>
</gene>
<accession>A0A7K1UES8</accession>
<evidence type="ECO:0000256" key="3">
    <source>
        <dbReference type="ARBA" id="ARBA00022679"/>
    </source>
</evidence>
<keyword evidence="4" id="KW-0949">S-adenosyl-L-methionine</keyword>
<evidence type="ECO:0000259" key="6">
    <source>
        <dbReference type="Pfam" id="PF05175"/>
    </source>
</evidence>
<feature type="domain" description="Methyltransferase small" evidence="6">
    <location>
        <begin position="222"/>
        <end position="310"/>
    </location>
</feature>
<dbReference type="GO" id="GO:0035657">
    <property type="term" value="C:eRF1 methyltransferase complex"/>
    <property type="evidence" value="ECO:0007669"/>
    <property type="project" value="TreeGrafter"/>
</dbReference>
<dbReference type="AlphaFoldDB" id="A0A7K1UES8"/>
<dbReference type="Pfam" id="PF05175">
    <property type="entry name" value="MTS"/>
    <property type="match status" value="1"/>
</dbReference>
<dbReference type="CDD" id="cd02440">
    <property type="entry name" value="AdoMet_MTases"/>
    <property type="match status" value="1"/>
</dbReference>
<dbReference type="InterPro" id="IPR052190">
    <property type="entry name" value="Euk-Arch_PrmC-MTase"/>
</dbReference>